<evidence type="ECO:0000313" key="5">
    <source>
        <dbReference type="Proteomes" id="UP001165395"/>
    </source>
</evidence>
<keyword evidence="1" id="KW-0805">Transcription regulation</keyword>
<dbReference type="Pfam" id="PF06719">
    <property type="entry name" value="AraC_N"/>
    <property type="match status" value="1"/>
</dbReference>
<dbReference type="SMART" id="SM00342">
    <property type="entry name" value="HTH_ARAC"/>
    <property type="match status" value="1"/>
</dbReference>
<dbReference type="EMBL" id="JAJBZT010000008">
    <property type="protein sequence ID" value="MCB6184670.1"/>
    <property type="molecule type" value="Genomic_DNA"/>
</dbReference>
<dbReference type="PANTHER" id="PTHR43436">
    <property type="entry name" value="ARAC-FAMILY TRANSCRIPTIONAL REGULATOR"/>
    <property type="match status" value="1"/>
</dbReference>
<dbReference type="PANTHER" id="PTHR43436:SF1">
    <property type="entry name" value="TRANSCRIPTIONAL REGULATORY PROTEIN"/>
    <property type="match status" value="1"/>
</dbReference>
<evidence type="ECO:0000259" key="3">
    <source>
        <dbReference type="PROSITE" id="PS01124"/>
    </source>
</evidence>
<feature type="domain" description="HTH araC/xylS-type" evidence="3">
    <location>
        <begin position="195"/>
        <end position="293"/>
    </location>
</feature>
<dbReference type="InterPro" id="IPR009594">
    <property type="entry name" value="Tscrpt_reg_HTH_AraC_N"/>
</dbReference>
<dbReference type="PROSITE" id="PS01124">
    <property type="entry name" value="HTH_ARAC_FAMILY_2"/>
    <property type="match status" value="1"/>
</dbReference>
<dbReference type="InterPro" id="IPR018060">
    <property type="entry name" value="HTH_AraC"/>
</dbReference>
<sequence length="312" mass="34883">MGFESVLNQTLIHSVSKRSVGKEDVATAVEDLFLFRREAPTDPCVCMVESSVVFVLQGAKQMILGDDAFMYNRQHFLITSLDLPASTQVIEASPSLPCLGFVFKLDFHLIAQLLAEGCPVSNEIGASQAGMDVGTVTTPLLDAFRRLFELLDDQASIPILAPLIKREIHYRLLLSDQSFRLRQMAAVGSHSQRIAKVIDWLKQNFMHPLQISELADSIQMSTSSLHFHFKRQTLMSPLQYQKWLRLTEARRLMLNDKIDAAAAAFKVGYESPSQFSREYSRLFGAPPKKDIETLYLRSSSGLPSAAFSPLAQ</sequence>
<dbReference type="Pfam" id="PF12833">
    <property type="entry name" value="HTH_18"/>
    <property type="match status" value="1"/>
</dbReference>
<keyword evidence="2" id="KW-0804">Transcription</keyword>
<evidence type="ECO:0000256" key="1">
    <source>
        <dbReference type="ARBA" id="ARBA00023015"/>
    </source>
</evidence>
<evidence type="ECO:0000313" key="4">
    <source>
        <dbReference type="EMBL" id="MCB6184670.1"/>
    </source>
</evidence>
<reference evidence="4" key="1">
    <citation type="submission" date="2021-10" db="EMBL/GenBank/DDBJ databases">
        <title>The complete genome sequence of Leeia sp. TBRC 13508.</title>
        <authorList>
            <person name="Charoenyingcharoen P."/>
            <person name="Yukphan P."/>
        </authorList>
    </citation>
    <scope>NUCLEOTIDE SEQUENCE</scope>
    <source>
        <strain evidence="4">TBRC 13508</strain>
    </source>
</reference>
<dbReference type="InterPro" id="IPR009057">
    <property type="entry name" value="Homeodomain-like_sf"/>
</dbReference>
<comment type="caution">
    <text evidence="4">The sequence shown here is derived from an EMBL/GenBank/DDBJ whole genome shotgun (WGS) entry which is preliminary data.</text>
</comment>
<name>A0ABS8D8Y3_9NEIS</name>
<accession>A0ABS8D8Y3</accession>
<dbReference type="SUPFAM" id="SSF46689">
    <property type="entry name" value="Homeodomain-like"/>
    <property type="match status" value="2"/>
</dbReference>
<dbReference type="Proteomes" id="UP001165395">
    <property type="component" value="Unassembled WGS sequence"/>
</dbReference>
<evidence type="ECO:0000256" key="2">
    <source>
        <dbReference type="ARBA" id="ARBA00023163"/>
    </source>
</evidence>
<proteinExistence type="predicted"/>
<organism evidence="4 5">
    <name type="scientific">Leeia speluncae</name>
    <dbReference type="NCBI Taxonomy" id="2884804"/>
    <lineage>
        <taxon>Bacteria</taxon>
        <taxon>Pseudomonadati</taxon>
        <taxon>Pseudomonadota</taxon>
        <taxon>Betaproteobacteria</taxon>
        <taxon>Neisseriales</taxon>
        <taxon>Leeiaceae</taxon>
        <taxon>Leeia</taxon>
    </lineage>
</organism>
<dbReference type="RefSeq" id="WP_227181478.1">
    <property type="nucleotide sequence ID" value="NZ_JAJBZT010000008.1"/>
</dbReference>
<protein>
    <submittedName>
        <fullName evidence="4">AraC family transcriptional regulator</fullName>
    </submittedName>
</protein>
<gene>
    <name evidence="4" type="ORF">LIN78_14070</name>
</gene>
<dbReference type="Gene3D" id="1.10.10.60">
    <property type="entry name" value="Homeodomain-like"/>
    <property type="match status" value="1"/>
</dbReference>
<keyword evidence="5" id="KW-1185">Reference proteome</keyword>